<dbReference type="Gene3D" id="3.40.50.150">
    <property type="entry name" value="Vaccinia Virus protein VP39"/>
    <property type="match status" value="1"/>
</dbReference>
<dbReference type="OrthoDB" id="66144at2759"/>
<protein>
    <submittedName>
        <fullName evidence="1">S-adenosyl-L-methionine-dependent methyltransferase</fullName>
    </submittedName>
</protein>
<dbReference type="EMBL" id="ML739147">
    <property type="protein sequence ID" value="KAE8351969.1"/>
    <property type="molecule type" value="Genomic_DNA"/>
</dbReference>
<dbReference type="GO" id="GO:0008716">
    <property type="term" value="F:D-alanine-D-alanine ligase activity"/>
    <property type="evidence" value="ECO:0007669"/>
    <property type="project" value="TreeGrafter"/>
</dbReference>
<dbReference type="PANTHER" id="PTHR23132:SF23">
    <property type="entry name" value="D-ALANINE--D-ALANINE LIGASE B"/>
    <property type="match status" value="1"/>
</dbReference>
<dbReference type="PANTHER" id="PTHR23132">
    <property type="entry name" value="D-ALANINE--D-ALANINE LIGASE"/>
    <property type="match status" value="1"/>
</dbReference>
<name>A0A5N6Z5L5_9EURO</name>
<dbReference type="AlphaFoldDB" id="A0A5N6Z5L5"/>
<dbReference type="SUPFAM" id="SSF53335">
    <property type="entry name" value="S-adenosyl-L-methionine-dependent methyltransferases"/>
    <property type="match status" value="1"/>
</dbReference>
<keyword evidence="1" id="KW-0808">Transferase</keyword>
<evidence type="ECO:0000313" key="1">
    <source>
        <dbReference type="EMBL" id="KAE8351969.1"/>
    </source>
</evidence>
<dbReference type="InterPro" id="IPR029063">
    <property type="entry name" value="SAM-dependent_MTases_sf"/>
</dbReference>
<sequence>MRVCVLQSAYTSPHPTEDYPAQDPGKFTDQHTFDHVWIHKKTAKEQIDETIAKNYDFYFNFMWGQHEDDLAGIDACKYFESFGLPSIGQRSEVLERSKNDFYKTARALGRPRVPGTSKYPLFVKAATSCASQFIYDWSLCRNRDELIDGLAKLKEALASGRAIAGRSDEASPTAPVVDGIPIPDDIVVQEYIRGWDHSVVVIEVGGVPVPLAPERYVYPKGFKPYDEFLTLDMKFHKETNVELLRYADDPVLFSQLQELAIEAWHTNNMTGQSWGNVDIRVPAPGAGEPTVLEVNPMPAVFLPPSHEFEDIAIRECFPGGNRALVNTLIANYFVLNHTRDQDQKRVADVYDVVSDKYDENIAKVTRLHELYEEVLAQVDLHQGTILDLGAGTGLFGRALTQKMQLTPPSECDSILTPSSLPSRPFSLTAIELSSGMVDKCRQTGVYDIVHHGSMQNVLPTIGPFDHIVSLSALYFLPPVDFCLVMVRSFQLARKSLVVCVDEPPESYIAKLVEMGPPHSYMVGYNHVEEMEKTFCTPPPPGWTLTERFQRSAWNSPVTGTEVYATVYCFERKG</sequence>
<dbReference type="Proteomes" id="UP000327118">
    <property type="component" value="Unassembled WGS sequence"/>
</dbReference>
<keyword evidence="1" id="KW-0489">Methyltransferase</keyword>
<gene>
    <name evidence="1" type="ORF">BDV28DRAFT_9679</name>
</gene>
<reference evidence="2" key="1">
    <citation type="submission" date="2019-04" db="EMBL/GenBank/DDBJ databases">
        <title>Friends and foes A comparative genomics studyof 23 Aspergillus species from section Flavi.</title>
        <authorList>
            <consortium name="DOE Joint Genome Institute"/>
            <person name="Kjaerbolling I."/>
            <person name="Vesth T."/>
            <person name="Frisvad J.C."/>
            <person name="Nybo J.L."/>
            <person name="Theobald S."/>
            <person name="Kildgaard S."/>
            <person name="Isbrandt T."/>
            <person name="Kuo A."/>
            <person name="Sato A."/>
            <person name="Lyhne E.K."/>
            <person name="Kogle M.E."/>
            <person name="Wiebenga A."/>
            <person name="Kun R.S."/>
            <person name="Lubbers R.J."/>
            <person name="Makela M.R."/>
            <person name="Barry K."/>
            <person name="Chovatia M."/>
            <person name="Clum A."/>
            <person name="Daum C."/>
            <person name="Haridas S."/>
            <person name="He G."/>
            <person name="LaButti K."/>
            <person name="Lipzen A."/>
            <person name="Mondo S."/>
            <person name="Riley R."/>
            <person name="Salamov A."/>
            <person name="Simmons B.A."/>
            <person name="Magnuson J.K."/>
            <person name="Henrissat B."/>
            <person name="Mortensen U.H."/>
            <person name="Larsen T.O."/>
            <person name="Devries R.P."/>
            <person name="Grigoriev I.V."/>
            <person name="Machida M."/>
            <person name="Baker S.E."/>
            <person name="Andersen M.R."/>
        </authorList>
    </citation>
    <scope>NUCLEOTIDE SEQUENCE [LARGE SCALE GENOMIC DNA]</scope>
    <source>
        <strain evidence="2">CBS 553.77</strain>
    </source>
</reference>
<keyword evidence="2" id="KW-1185">Reference proteome</keyword>
<dbReference type="CDD" id="cd02440">
    <property type="entry name" value="AdoMet_MTases"/>
    <property type="match status" value="1"/>
</dbReference>
<evidence type="ECO:0000313" key="2">
    <source>
        <dbReference type="Proteomes" id="UP000327118"/>
    </source>
</evidence>
<dbReference type="GO" id="GO:0008168">
    <property type="term" value="F:methyltransferase activity"/>
    <property type="evidence" value="ECO:0007669"/>
    <property type="project" value="UniProtKB-KW"/>
</dbReference>
<proteinExistence type="predicted"/>
<dbReference type="GO" id="GO:0032259">
    <property type="term" value="P:methylation"/>
    <property type="evidence" value="ECO:0007669"/>
    <property type="project" value="UniProtKB-KW"/>
</dbReference>
<accession>A0A5N6Z5L5</accession>
<dbReference type="SUPFAM" id="SSF56059">
    <property type="entry name" value="Glutathione synthetase ATP-binding domain-like"/>
    <property type="match status" value="1"/>
</dbReference>
<organism evidence="1 2">
    <name type="scientific">Aspergillus coremiiformis</name>
    <dbReference type="NCBI Taxonomy" id="138285"/>
    <lineage>
        <taxon>Eukaryota</taxon>
        <taxon>Fungi</taxon>
        <taxon>Dikarya</taxon>
        <taxon>Ascomycota</taxon>
        <taxon>Pezizomycotina</taxon>
        <taxon>Eurotiomycetes</taxon>
        <taxon>Eurotiomycetidae</taxon>
        <taxon>Eurotiales</taxon>
        <taxon>Aspergillaceae</taxon>
        <taxon>Aspergillus</taxon>
        <taxon>Aspergillus subgen. Circumdati</taxon>
    </lineage>
</organism>
<dbReference type="Gene3D" id="3.30.470.20">
    <property type="entry name" value="ATP-grasp fold, B domain"/>
    <property type="match status" value="1"/>
</dbReference>